<dbReference type="RefSeq" id="XP_005788110.1">
    <property type="nucleotide sequence ID" value="XM_005788053.1"/>
</dbReference>
<dbReference type="SMART" id="SM00851">
    <property type="entry name" value="MGS"/>
    <property type="match status" value="1"/>
</dbReference>
<dbReference type="InterPro" id="IPR018490">
    <property type="entry name" value="cNMP-bd_dom_sf"/>
</dbReference>
<proteinExistence type="predicted"/>
<dbReference type="HOGENOM" id="CLU_344028_0_0_1"/>
<dbReference type="CDD" id="cd00038">
    <property type="entry name" value="CAP_ED"/>
    <property type="match status" value="1"/>
</dbReference>
<feature type="compositionally biased region" description="Pro residues" evidence="1">
    <location>
        <begin position="458"/>
        <end position="471"/>
    </location>
</feature>
<dbReference type="Gene3D" id="2.60.120.10">
    <property type="entry name" value="Jelly Rolls"/>
    <property type="match status" value="1"/>
</dbReference>
<keyword evidence="5" id="KW-1185">Reference proteome</keyword>
<feature type="region of interest" description="Disordered" evidence="1">
    <location>
        <begin position="423"/>
        <end position="507"/>
    </location>
</feature>
<reference evidence="4" key="2">
    <citation type="submission" date="2024-10" db="UniProtKB">
        <authorList>
            <consortium name="EnsemblProtists"/>
        </authorList>
    </citation>
    <scope>IDENTIFICATION</scope>
</reference>
<feature type="domain" description="Cyclic nucleotide-binding" evidence="2">
    <location>
        <begin position="529"/>
        <end position="665"/>
    </location>
</feature>
<accession>A0A0D3KIU6</accession>
<feature type="domain" description="MGS-like" evidence="3">
    <location>
        <begin position="251"/>
        <end position="410"/>
    </location>
</feature>
<dbReference type="AlphaFoldDB" id="A0A0D3KIU6"/>
<dbReference type="PROSITE" id="PS50042">
    <property type="entry name" value="CNMP_BINDING_3"/>
    <property type="match status" value="2"/>
</dbReference>
<dbReference type="PROSITE" id="PS51855">
    <property type="entry name" value="MGS"/>
    <property type="match status" value="1"/>
</dbReference>
<dbReference type="InterPro" id="IPR018148">
    <property type="entry name" value="Methylglyoxal_synth_AS"/>
</dbReference>
<evidence type="ECO:0008006" key="6">
    <source>
        <dbReference type="Google" id="ProtNLM"/>
    </source>
</evidence>
<dbReference type="eggNOG" id="ENOG502SEA4">
    <property type="taxonomic scope" value="Eukaryota"/>
</dbReference>
<dbReference type="GO" id="GO:0008929">
    <property type="term" value="F:methylglyoxal synthase activity"/>
    <property type="evidence" value="ECO:0007669"/>
    <property type="project" value="InterPro"/>
</dbReference>
<dbReference type="GO" id="GO:0005829">
    <property type="term" value="C:cytosol"/>
    <property type="evidence" value="ECO:0007669"/>
    <property type="project" value="TreeGrafter"/>
</dbReference>
<protein>
    <recommendedName>
        <fullName evidence="6">Cyclic nucleotide-binding domain-containing protein</fullName>
    </recommendedName>
</protein>
<dbReference type="InterPro" id="IPR011607">
    <property type="entry name" value="MGS-like_dom"/>
</dbReference>
<dbReference type="PROSITE" id="PS01335">
    <property type="entry name" value="METHYLGLYOXAL_SYNTH"/>
    <property type="match status" value="1"/>
</dbReference>
<dbReference type="SMART" id="SM00100">
    <property type="entry name" value="cNMP"/>
    <property type="match status" value="1"/>
</dbReference>
<dbReference type="SUPFAM" id="SSF52335">
    <property type="entry name" value="Methylglyoxal synthase-like"/>
    <property type="match status" value="2"/>
</dbReference>
<feature type="compositionally biased region" description="Low complexity" evidence="1">
    <location>
        <begin position="472"/>
        <end position="493"/>
    </location>
</feature>
<dbReference type="SUPFAM" id="SSF51206">
    <property type="entry name" value="cAMP-binding domain-like"/>
    <property type="match status" value="1"/>
</dbReference>
<dbReference type="NCBIfam" id="NF003559">
    <property type="entry name" value="PRK05234.1"/>
    <property type="match status" value="1"/>
</dbReference>
<organism evidence="4 5">
    <name type="scientific">Emiliania huxleyi (strain CCMP1516)</name>
    <dbReference type="NCBI Taxonomy" id="280463"/>
    <lineage>
        <taxon>Eukaryota</taxon>
        <taxon>Haptista</taxon>
        <taxon>Haptophyta</taxon>
        <taxon>Prymnesiophyceae</taxon>
        <taxon>Isochrysidales</taxon>
        <taxon>Noelaerhabdaceae</taxon>
        <taxon>Emiliania</taxon>
    </lineage>
</organism>
<feature type="region of interest" description="Disordered" evidence="1">
    <location>
        <begin position="1"/>
        <end position="25"/>
    </location>
</feature>
<dbReference type="Gene3D" id="3.40.50.1380">
    <property type="entry name" value="Methylglyoxal synthase-like domain"/>
    <property type="match status" value="2"/>
</dbReference>
<dbReference type="STRING" id="2903.R1FJE5"/>
<dbReference type="PaxDb" id="2903-EOD35681"/>
<feature type="region of interest" description="Disordered" evidence="1">
    <location>
        <begin position="37"/>
        <end position="57"/>
    </location>
</feature>
<reference evidence="5" key="1">
    <citation type="journal article" date="2013" name="Nature">
        <title>Pan genome of the phytoplankton Emiliania underpins its global distribution.</title>
        <authorList>
            <person name="Read B.A."/>
            <person name="Kegel J."/>
            <person name="Klute M.J."/>
            <person name="Kuo A."/>
            <person name="Lefebvre S.C."/>
            <person name="Maumus F."/>
            <person name="Mayer C."/>
            <person name="Miller J."/>
            <person name="Monier A."/>
            <person name="Salamov A."/>
            <person name="Young J."/>
            <person name="Aguilar M."/>
            <person name="Claverie J.M."/>
            <person name="Frickenhaus S."/>
            <person name="Gonzalez K."/>
            <person name="Herman E.K."/>
            <person name="Lin Y.C."/>
            <person name="Napier J."/>
            <person name="Ogata H."/>
            <person name="Sarno A.F."/>
            <person name="Shmutz J."/>
            <person name="Schroeder D."/>
            <person name="de Vargas C."/>
            <person name="Verret F."/>
            <person name="von Dassow P."/>
            <person name="Valentin K."/>
            <person name="Van de Peer Y."/>
            <person name="Wheeler G."/>
            <person name="Dacks J.B."/>
            <person name="Delwiche C.F."/>
            <person name="Dyhrman S.T."/>
            <person name="Glockner G."/>
            <person name="John U."/>
            <person name="Richards T."/>
            <person name="Worden A.Z."/>
            <person name="Zhang X."/>
            <person name="Grigoriev I.V."/>
            <person name="Allen A.E."/>
            <person name="Bidle K."/>
            <person name="Borodovsky M."/>
            <person name="Bowler C."/>
            <person name="Brownlee C."/>
            <person name="Cock J.M."/>
            <person name="Elias M."/>
            <person name="Gladyshev V.N."/>
            <person name="Groth M."/>
            <person name="Guda C."/>
            <person name="Hadaegh A."/>
            <person name="Iglesias-Rodriguez M.D."/>
            <person name="Jenkins J."/>
            <person name="Jones B.M."/>
            <person name="Lawson T."/>
            <person name="Leese F."/>
            <person name="Lindquist E."/>
            <person name="Lobanov A."/>
            <person name="Lomsadze A."/>
            <person name="Malik S.B."/>
            <person name="Marsh M.E."/>
            <person name="Mackinder L."/>
            <person name="Mock T."/>
            <person name="Mueller-Roeber B."/>
            <person name="Pagarete A."/>
            <person name="Parker M."/>
            <person name="Probert I."/>
            <person name="Quesneville H."/>
            <person name="Raines C."/>
            <person name="Rensing S.A."/>
            <person name="Riano-Pachon D.M."/>
            <person name="Richier S."/>
            <person name="Rokitta S."/>
            <person name="Shiraiwa Y."/>
            <person name="Soanes D.M."/>
            <person name="van der Giezen M."/>
            <person name="Wahlund T.M."/>
            <person name="Williams B."/>
            <person name="Wilson W."/>
            <person name="Wolfe G."/>
            <person name="Wurch L.L."/>
        </authorList>
    </citation>
    <scope>NUCLEOTIDE SEQUENCE</scope>
</reference>
<dbReference type="InterPro" id="IPR014710">
    <property type="entry name" value="RmlC-like_jellyroll"/>
</dbReference>
<dbReference type="GO" id="GO:0019242">
    <property type="term" value="P:methylglyoxal biosynthetic process"/>
    <property type="evidence" value="ECO:0007669"/>
    <property type="project" value="InterPro"/>
</dbReference>
<dbReference type="InterPro" id="IPR036914">
    <property type="entry name" value="MGS-like_dom_sf"/>
</dbReference>
<evidence type="ECO:0000256" key="1">
    <source>
        <dbReference type="SAM" id="MobiDB-lite"/>
    </source>
</evidence>
<dbReference type="PANTHER" id="PTHR30492">
    <property type="entry name" value="METHYLGLYOXAL SYNTHASE"/>
    <property type="match status" value="1"/>
</dbReference>
<dbReference type="GeneID" id="17280952"/>
<feature type="domain" description="Cyclic nucleotide-binding" evidence="2">
    <location>
        <begin position="149"/>
        <end position="189"/>
    </location>
</feature>
<dbReference type="Proteomes" id="UP000013827">
    <property type="component" value="Unassembled WGS sequence"/>
</dbReference>
<dbReference type="PANTHER" id="PTHR30492:SF0">
    <property type="entry name" value="METHYLGLYOXAL SYNTHASE"/>
    <property type="match status" value="1"/>
</dbReference>
<evidence type="ECO:0000313" key="5">
    <source>
        <dbReference type="Proteomes" id="UP000013827"/>
    </source>
</evidence>
<feature type="compositionally biased region" description="Polar residues" evidence="1">
    <location>
        <begin position="38"/>
        <end position="57"/>
    </location>
</feature>
<dbReference type="KEGG" id="ehx:EMIHUDRAFT_227474"/>
<dbReference type="EnsemblProtists" id="EOD35681">
    <property type="protein sequence ID" value="EOD35681"/>
    <property type="gene ID" value="EMIHUDRAFT_227474"/>
</dbReference>
<evidence type="ECO:0000259" key="3">
    <source>
        <dbReference type="PROSITE" id="PS51855"/>
    </source>
</evidence>
<dbReference type="InterPro" id="IPR000595">
    <property type="entry name" value="cNMP-bd_dom"/>
</dbReference>
<sequence length="823" mass="88911">MGQYPSRHSANKRQSEHKSPISGGVLSVAELVADEKFSSSGSSNPVRPGGSSNPALLHTAQKTSCSWTPDELLQPAASQEHVGPAPFFNPLRFGSTQGVDRSTAAIVDAMHQIDFFTTQVGQSAIPVLAARFALCEFGTPGGGLDCSDEPILRRGDDAGFVGVIVSGALTIKHGSTPLYSLAKDDTLGEAIVAVTRNGRIEDDVYVRSPGTMLVTTLQQLEVLNLLAPGEYQRLMDAFVARCIARSITEANYQPVSSTRVEGPFVALVAHDAKKTALQDFCLANRETLARCKLTGTSTTCAMLLEKCSLRSSYKLPSGPLGGDQCLGALIAHDLVDAVFFFKDSLSIQCHYSDIEALCQLCDVRNVPHATNAVTAAAVIKYTADLMDLRQGIIRVNETLPTQLVSELKDPQMPSNELVRRLARKPTKSIMMQGSTGAVRQSPSARGHEQVALDVSGSAPPPPSTPPPPSLPPISGGSSGGASAWGSSGASRAPTELGLSCSASPRSSGARVVDCRVEDLVAELRVHESISKTFSPAELELLAETLQLVELPRGAQLFREGEVADSAFVVLRGRVELVRARPRLTRTVRVDGRWIEQDGGDGEADGDEEGHAEPQVLLTIGAGDMHGQSQVMLEKPISSWQLGAEAARHSRVALLSRKELLRIRRRNPDFYARINLWLGLMILQGRDVDKVSELNRKYIIVTCDNTPRAKAALFDLIILNKDYLLRHQEELIGPSDIAQDIYEATGLTFMHTVQEPFLGGAMELGDLVSRSRVRAAVILRDYQAEQRAFEALLRITDLYAVPSATNPATGDIVFRYLETLPLDQ</sequence>
<dbReference type="InterPro" id="IPR004363">
    <property type="entry name" value="Methylgl_synth"/>
</dbReference>
<feature type="compositionally biased region" description="Polar residues" evidence="1">
    <location>
        <begin position="429"/>
        <end position="443"/>
    </location>
</feature>
<evidence type="ECO:0000313" key="4">
    <source>
        <dbReference type="EnsemblProtists" id="EOD35681"/>
    </source>
</evidence>
<evidence type="ECO:0000259" key="2">
    <source>
        <dbReference type="PROSITE" id="PS50042"/>
    </source>
</evidence>
<name>A0A0D3KIU6_EMIH1</name>